<dbReference type="EMBL" id="VSRR010006318">
    <property type="protein sequence ID" value="MPC44510.1"/>
    <property type="molecule type" value="Genomic_DNA"/>
</dbReference>
<dbReference type="AlphaFoldDB" id="A0A5B7FA70"/>
<feature type="compositionally biased region" description="Polar residues" evidence="1">
    <location>
        <begin position="833"/>
        <end position="845"/>
    </location>
</feature>
<feature type="compositionally biased region" description="Low complexity" evidence="1">
    <location>
        <begin position="9"/>
        <end position="24"/>
    </location>
</feature>
<feature type="region of interest" description="Disordered" evidence="1">
    <location>
        <begin position="164"/>
        <end position="202"/>
    </location>
</feature>
<feature type="compositionally biased region" description="Polar residues" evidence="1">
    <location>
        <begin position="347"/>
        <end position="362"/>
    </location>
</feature>
<keyword evidence="3" id="KW-1185">Reference proteome</keyword>
<name>A0A5B7FA70_PORTR</name>
<proteinExistence type="predicted"/>
<feature type="compositionally biased region" description="Polar residues" evidence="1">
    <location>
        <begin position="505"/>
        <end position="518"/>
    </location>
</feature>
<feature type="region of interest" description="Disordered" evidence="1">
    <location>
        <begin position="1"/>
        <end position="27"/>
    </location>
</feature>
<feature type="compositionally biased region" description="Acidic residues" evidence="1">
    <location>
        <begin position="859"/>
        <end position="870"/>
    </location>
</feature>
<evidence type="ECO:0000256" key="1">
    <source>
        <dbReference type="SAM" id="MobiDB-lite"/>
    </source>
</evidence>
<organism evidence="2 3">
    <name type="scientific">Portunus trituberculatus</name>
    <name type="common">Swimming crab</name>
    <name type="synonym">Neptunus trituberculatus</name>
    <dbReference type="NCBI Taxonomy" id="210409"/>
    <lineage>
        <taxon>Eukaryota</taxon>
        <taxon>Metazoa</taxon>
        <taxon>Ecdysozoa</taxon>
        <taxon>Arthropoda</taxon>
        <taxon>Crustacea</taxon>
        <taxon>Multicrustacea</taxon>
        <taxon>Malacostraca</taxon>
        <taxon>Eumalacostraca</taxon>
        <taxon>Eucarida</taxon>
        <taxon>Decapoda</taxon>
        <taxon>Pleocyemata</taxon>
        <taxon>Brachyura</taxon>
        <taxon>Eubrachyura</taxon>
        <taxon>Portunoidea</taxon>
        <taxon>Portunidae</taxon>
        <taxon>Portuninae</taxon>
        <taxon>Portunus</taxon>
    </lineage>
</organism>
<feature type="region of interest" description="Disordered" evidence="1">
    <location>
        <begin position="501"/>
        <end position="527"/>
    </location>
</feature>
<dbReference type="Proteomes" id="UP000324222">
    <property type="component" value="Unassembled WGS sequence"/>
</dbReference>
<dbReference type="OrthoDB" id="8062658at2759"/>
<protein>
    <submittedName>
        <fullName evidence="2">Uncharacterized protein</fullName>
    </submittedName>
</protein>
<feature type="region of interest" description="Disordered" evidence="1">
    <location>
        <begin position="662"/>
        <end position="735"/>
    </location>
</feature>
<comment type="caution">
    <text evidence="2">The sequence shown here is derived from an EMBL/GenBank/DDBJ whole genome shotgun (WGS) entry which is preliminary data.</text>
</comment>
<evidence type="ECO:0000313" key="2">
    <source>
        <dbReference type="EMBL" id="MPC44510.1"/>
    </source>
</evidence>
<feature type="region of interest" description="Disordered" evidence="1">
    <location>
        <begin position="833"/>
        <end position="870"/>
    </location>
</feature>
<feature type="region of interest" description="Disordered" evidence="1">
    <location>
        <begin position="347"/>
        <end position="397"/>
    </location>
</feature>
<evidence type="ECO:0000313" key="3">
    <source>
        <dbReference type="Proteomes" id="UP000324222"/>
    </source>
</evidence>
<gene>
    <name evidence="2" type="ORF">E2C01_038183</name>
</gene>
<feature type="compositionally biased region" description="Low complexity" evidence="1">
    <location>
        <begin position="678"/>
        <end position="691"/>
    </location>
</feature>
<feature type="region of interest" description="Disordered" evidence="1">
    <location>
        <begin position="790"/>
        <end position="816"/>
    </location>
</feature>
<feature type="compositionally biased region" description="Low complexity" evidence="1">
    <location>
        <begin position="166"/>
        <end position="201"/>
    </location>
</feature>
<sequence>MPSTSAANRQSLHSSASSASRHQSNGMDDKKSAVYYIDITIPGNAGGTPSVNAKRLTRRRRSLDFDGWFPMDVSNPMADDPTVAYQPPPLERVHFSNEPMKEKPLFPVRPENPTVFVVRSEKEKPEYHSVYGTENIEYYHINPQSNIVRAFRSPSFTISEATLVPEQSESTTMSSTTSITTSTTTDSTAEVVEESSSVPETNLEIPEKEEGFSDRSDVFYEDTELSDAEAGLNEKPDCETETESDLEGAFSETQTSVILPPELFYLLRERSKRFQEQTIAQRPQQTPAPPPARKRFDNAATIRTGPALHELLGNHPQKSKIEESPYLGSATDSAGVRKIPPPNFRYSSLRTSASGQSPVTSHTRVRGSPTRKPGLPGRPWYLINTRSSDSSRRREPSIASYIVPDTLSGDNKVHYKPNGPVSYVNKQITTISDLIDNPHLNDHMNSYKPTLTANSLSELLQIFRYTQVTNGPSGSSTEEPVTVREFRYTRPTEETPTTEILPTNYRYTPSPSKFSDPTTEPGITERPPAVYSDAVADTNSLDGYLFSDSETNPEYTHPQIPQNTVVKEDKDAGREKGAARGTSKVKINSNLVQRATGTSTPAPRELRVIRPGPAPSSKITTVSPQYVIYQGHSKVKVFGVNSAEDNGWSKFDIHDFILASAPSSSSTTTTPAPPPSSTPSLPTATTTFVPTSPSPSPLPSTNATLPSTLSSPVEQSTFLPVTDTTPLDTTDATLPSGVGEEYEYYYADGDYGVTDLAFGDYQTEDFGQHLIYVSGQLPPPPGVAHLSHPPPLIPTGERQGSPDHSVKNPLEGSFPQALSPATALSQAELLDILSNQQPEDSQFSYPTWPATEIATDQPMENDDVENNGGA</sequence>
<feature type="compositionally biased region" description="Low complexity" evidence="1">
    <location>
        <begin position="699"/>
        <end position="735"/>
    </location>
</feature>
<accession>A0A5B7FA70</accession>
<reference evidence="2 3" key="1">
    <citation type="submission" date="2019-05" db="EMBL/GenBank/DDBJ databases">
        <title>Another draft genome of Portunus trituberculatus and its Hox gene families provides insights of decapod evolution.</title>
        <authorList>
            <person name="Jeong J.-H."/>
            <person name="Song I."/>
            <person name="Kim S."/>
            <person name="Choi T."/>
            <person name="Kim D."/>
            <person name="Ryu S."/>
            <person name="Kim W."/>
        </authorList>
    </citation>
    <scope>NUCLEOTIDE SEQUENCE [LARGE SCALE GENOMIC DNA]</scope>
    <source>
        <tissue evidence="2">Muscle</tissue>
    </source>
</reference>
<feature type="region of interest" description="Disordered" evidence="1">
    <location>
        <begin position="596"/>
        <end position="617"/>
    </location>
</feature>